<dbReference type="RefSeq" id="WP_160690404.1">
    <property type="nucleotide sequence ID" value="NZ_CP047897.1"/>
</dbReference>
<dbReference type="AlphaFoldDB" id="A0A6P1NVX0"/>
<proteinExistence type="predicted"/>
<evidence type="ECO:0000313" key="1">
    <source>
        <dbReference type="EMBL" id="QHL87210.1"/>
    </source>
</evidence>
<sequence>MGKRQRRFFQPQIEQEVHQLLGHTIQLVHRQGYMVTGTLQAVQDGVLFVKDGRRHVHPLPLLDVEEIVLDLASDY</sequence>
<reference evidence="1 2" key="1">
    <citation type="submission" date="2020-01" db="EMBL/GenBank/DDBJ databases">
        <authorList>
            <person name="Kim M."/>
        </authorList>
    </citation>
    <scope>NUCLEOTIDE SEQUENCE [LARGE SCALE GENOMIC DNA]</scope>
    <source>
        <strain evidence="1 2">BT10</strain>
    </source>
</reference>
<organism evidence="1 2">
    <name type="scientific">Nibribacter ruber</name>
    <dbReference type="NCBI Taxonomy" id="2698458"/>
    <lineage>
        <taxon>Bacteria</taxon>
        <taxon>Pseudomonadati</taxon>
        <taxon>Bacteroidota</taxon>
        <taxon>Cytophagia</taxon>
        <taxon>Cytophagales</taxon>
        <taxon>Hymenobacteraceae</taxon>
        <taxon>Nibribacter</taxon>
    </lineage>
</organism>
<dbReference type="EMBL" id="CP047897">
    <property type="protein sequence ID" value="QHL87210.1"/>
    <property type="molecule type" value="Genomic_DNA"/>
</dbReference>
<protein>
    <recommendedName>
        <fullName evidence="3">DUF2642 domain-containing protein</fullName>
    </recommendedName>
</protein>
<evidence type="ECO:0008006" key="3">
    <source>
        <dbReference type="Google" id="ProtNLM"/>
    </source>
</evidence>
<accession>A0A6P1NVX0</accession>
<name>A0A6P1NVX0_9BACT</name>
<gene>
    <name evidence="1" type="ORF">GU926_07095</name>
</gene>
<dbReference type="KEGG" id="nib:GU926_07095"/>
<dbReference type="Proteomes" id="UP000464214">
    <property type="component" value="Chromosome"/>
</dbReference>
<keyword evidence="2" id="KW-1185">Reference proteome</keyword>
<evidence type="ECO:0000313" key="2">
    <source>
        <dbReference type="Proteomes" id="UP000464214"/>
    </source>
</evidence>